<protein>
    <recommendedName>
        <fullName evidence="4">Methylamine utilization protein MauE</fullName>
    </recommendedName>
</protein>
<evidence type="ECO:0000256" key="5">
    <source>
        <dbReference type="ARBA" id="ARBA00022692"/>
    </source>
</evidence>
<evidence type="ECO:0000256" key="4">
    <source>
        <dbReference type="ARBA" id="ARBA00019078"/>
    </source>
</evidence>
<evidence type="ECO:0000313" key="10">
    <source>
        <dbReference type="EMBL" id="KPL54334.1"/>
    </source>
</evidence>
<dbReference type="GO" id="GO:0030416">
    <property type="term" value="P:methylamine metabolic process"/>
    <property type="evidence" value="ECO:0007669"/>
    <property type="project" value="InterPro"/>
</dbReference>
<dbReference type="STRING" id="665126.ABB55_20720"/>
<evidence type="ECO:0000256" key="2">
    <source>
        <dbReference type="ARBA" id="ARBA00004141"/>
    </source>
</evidence>
<gene>
    <name evidence="10" type="ORF">ABB55_20720</name>
</gene>
<evidence type="ECO:0000313" key="11">
    <source>
        <dbReference type="Proteomes" id="UP000048984"/>
    </source>
</evidence>
<dbReference type="RefSeq" id="WP_054360502.1">
    <property type="nucleotide sequence ID" value="NZ_LJYW01000001.1"/>
</dbReference>
<evidence type="ECO:0000256" key="8">
    <source>
        <dbReference type="SAM" id="Phobius"/>
    </source>
</evidence>
<evidence type="ECO:0000256" key="6">
    <source>
        <dbReference type="ARBA" id="ARBA00022989"/>
    </source>
</evidence>
<organism evidence="10 11">
    <name type="scientific">Prosthecodimorpha hirschii</name>
    <dbReference type="NCBI Taxonomy" id="665126"/>
    <lineage>
        <taxon>Bacteria</taxon>
        <taxon>Pseudomonadati</taxon>
        <taxon>Pseudomonadota</taxon>
        <taxon>Alphaproteobacteria</taxon>
        <taxon>Hyphomicrobiales</taxon>
        <taxon>Ancalomicrobiaceae</taxon>
        <taxon>Prosthecodimorpha</taxon>
    </lineage>
</organism>
<comment type="function">
    <text evidence="1">May be specifically involved in the processing, transport, and/or maturation of the MADH beta-subunit.</text>
</comment>
<feature type="transmembrane region" description="Helical" evidence="8">
    <location>
        <begin position="121"/>
        <end position="140"/>
    </location>
</feature>
<dbReference type="Proteomes" id="UP000048984">
    <property type="component" value="Unassembled WGS sequence"/>
</dbReference>
<reference evidence="10 11" key="1">
    <citation type="submission" date="2015-09" db="EMBL/GenBank/DDBJ databases">
        <authorList>
            <person name="Jackson K.R."/>
            <person name="Lunt B.L."/>
            <person name="Fisher J.N.B."/>
            <person name="Gardner A.V."/>
            <person name="Bailey M.E."/>
            <person name="Deus L.M."/>
            <person name="Earl A.S."/>
            <person name="Gibby P.D."/>
            <person name="Hartmann K.A."/>
            <person name="Liu J.E."/>
            <person name="Manci A.M."/>
            <person name="Nielsen D.A."/>
            <person name="Solomon M.B."/>
            <person name="Breakwell D.P."/>
            <person name="Burnett S.H."/>
            <person name="Grose J.H."/>
        </authorList>
    </citation>
    <scope>NUCLEOTIDE SEQUENCE [LARGE SCALE GENOMIC DNA]</scope>
    <source>
        <strain evidence="10 11">16</strain>
    </source>
</reference>
<evidence type="ECO:0000256" key="7">
    <source>
        <dbReference type="ARBA" id="ARBA00023136"/>
    </source>
</evidence>
<accession>A0A0P6VR91</accession>
<feature type="domain" description="Methylamine utilisation protein MauE" evidence="9">
    <location>
        <begin position="11"/>
        <end position="137"/>
    </location>
</feature>
<reference evidence="10 11" key="2">
    <citation type="submission" date="2015-10" db="EMBL/GenBank/DDBJ databases">
        <title>Draft Genome Sequence of Prosthecomicrobium hirschii ATCC 27832.</title>
        <authorList>
            <person name="Daniel J."/>
            <person name="Givan S.A."/>
            <person name="Brun Y.V."/>
            <person name="Brown P.J."/>
        </authorList>
    </citation>
    <scope>NUCLEOTIDE SEQUENCE [LARGE SCALE GENOMIC DNA]</scope>
    <source>
        <strain evidence="10 11">16</strain>
    </source>
</reference>
<dbReference type="AlphaFoldDB" id="A0A0P6VR91"/>
<dbReference type="UniPathway" id="UPA00895"/>
<sequence>MAAVLMPLDPLLVAAAIGLTVLVFARAVLHKASDFETFRQQVEDYRLLPAALSGPVAVLLGLAEVAVIAALLWPAARIVGGVGAMAVLLAYAGAMALNLARGRTTIDCGCGGPGQAISWTLVVRNLVLAAVAGLVLLPAATRPLGILDMIALPVMVLTTWLVLVVIEQLARTFAHIRTLRENGFD</sequence>
<comment type="subcellular location">
    <subcellularLocation>
        <location evidence="2">Membrane</location>
        <topology evidence="2">Multi-pass membrane protein</topology>
    </subcellularLocation>
</comment>
<dbReference type="Pfam" id="PF07291">
    <property type="entry name" value="MauE"/>
    <property type="match status" value="1"/>
</dbReference>
<comment type="pathway">
    <text evidence="3">One-carbon metabolism; methylamine degradation.</text>
</comment>
<dbReference type="GO" id="GO:0016020">
    <property type="term" value="C:membrane"/>
    <property type="evidence" value="ECO:0007669"/>
    <property type="project" value="UniProtKB-SubCell"/>
</dbReference>
<keyword evidence="6 8" id="KW-1133">Transmembrane helix</keyword>
<keyword evidence="7 8" id="KW-0472">Membrane</keyword>
<comment type="caution">
    <text evidence="10">The sequence shown here is derived from an EMBL/GenBank/DDBJ whole genome shotgun (WGS) entry which is preliminary data.</text>
</comment>
<keyword evidence="11" id="KW-1185">Reference proteome</keyword>
<feature type="transmembrane region" description="Helical" evidence="8">
    <location>
        <begin position="12"/>
        <end position="29"/>
    </location>
</feature>
<proteinExistence type="predicted"/>
<feature type="transmembrane region" description="Helical" evidence="8">
    <location>
        <begin position="146"/>
        <end position="166"/>
    </location>
</feature>
<evidence type="ECO:0000259" key="9">
    <source>
        <dbReference type="Pfam" id="PF07291"/>
    </source>
</evidence>
<dbReference type="InterPro" id="IPR009908">
    <property type="entry name" value="Methylamine_util_MauE"/>
</dbReference>
<evidence type="ECO:0000256" key="3">
    <source>
        <dbReference type="ARBA" id="ARBA00004856"/>
    </source>
</evidence>
<dbReference type="EMBL" id="LJYW01000001">
    <property type="protein sequence ID" value="KPL54334.1"/>
    <property type="molecule type" value="Genomic_DNA"/>
</dbReference>
<evidence type="ECO:0000256" key="1">
    <source>
        <dbReference type="ARBA" id="ARBA00003475"/>
    </source>
</evidence>
<feature type="transmembrane region" description="Helical" evidence="8">
    <location>
        <begin position="78"/>
        <end position="100"/>
    </location>
</feature>
<feature type="transmembrane region" description="Helical" evidence="8">
    <location>
        <begin position="50"/>
        <end position="72"/>
    </location>
</feature>
<name>A0A0P6VR91_9HYPH</name>
<keyword evidence="5 8" id="KW-0812">Transmembrane</keyword>